<feature type="region of interest" description="Disordered" evidence="1">
    <location>
        <begin position="1"/>
        <end position="76"/>
    </location>
</feature>
<dbReference type="EMBL" id="AVOT02106744">
    <property type="protein sequence ID" value="MBW0580111.1"/>
    <property type="molecule type" value="Genomic_DNA"/>
</dbReference>
<evidence type="ECO:0000313" key="2">
    <source>
        <dbReference type="EMBL" id="MBW0580111.1"/>
    </source>
</evidence>
<feature type="compositionally biased region" description="Polar residues" evidence="1">
    <location>
        <begin position="26"/>
        <end position="43"/>
    </location>
</feature>
<evidence type="ECO:0000256" key="1">
    <source>
        <dbReference type="SAM" id="MobiDB-lite"/>
    </source>
</evidence>
<dbReference type="OrthoDB" id="43547at2759"/>
<reference evidence="2" key="1">
    <citation type="submission" date="2021-03" db="EMBL/GenBank/DDBJ databases">
        <title>Draft genome sequence of rust myrtle Austropuccinia psidii MF-1, a brazilian biotype.</title>
        <authorList>
            <person name="Quecine M.C."/>
            <person name="Pachon D.M.R."/>
            <person name="Bonatelli M.L."/>
            <person name="Correr F.H."/>
            <person name="Franceschini L.M."/>
            <person name="Leite T.F."/>
            <person name="Margarido G.R.A."/>
            <person name="Almeida C.A."/>
            <person name="Ferrarezi J.A."/>
            <person name="Labate C.A."/>
        </authorList>
    </citation>
    <scope>NUCLEOTIDE SEQUENCE</scope>
    <source>
        <strain evidence="2">MF-1</strain>
    </source>
</reference>
<dbReference type="AlphaFoldDB" id="A0A9Q3KGI8"/>
<feature type="compositionally biased region" description="Polar residues" evidence="1">
    <location>
        <begin position="51"/>
        <end position="76"/>
    </location>
</feature>
<keyword evidence="3" id="KW-1185">Reference proteome</keyword>
<protein>
    <submittedName>
        <fullName evidence="2">Uncharacterized protein</fullName>
    </submittedName>
</protein>
<gene>
    <name evidence="2" type="ORF">O181_119826</name>
</gene>
<feature type="compositionally biased region" description="Polar residues" evidence="1">
    <location>
        <begin position="153"/>
        <end position="168"/>
    </location>
</feature>
<comment type="caution">
    <text evidence="2">The sequence shown here is derived from an EMBL/GenBank/DDBJ whole genome shotgun (WGS) entry which is preliminary data.</text>
</comment>
<feature type="compositionally biased region" description="Basic and acidic residues" evidence="1">
    <location>
        <begin position="125"/>
        <end position="140"/>
    </location>
</feature>
<feature type="region of interest" description="Disordered" evidence="1">
    <location>
        <begin position="115"/>
        <end position="202"/>
    </location>
</feature>
<evidence type="ECO:0000313" key="3">
    <source>
        <dbReference type="Proteomes" id="UP000765509"/>
    </source>
</evidence>
<organism evidence="2 3">
    <name type="scientific">Austropuccinia psidii MF-1</name>
    <dbReference type="NCBI Taxonomy" id="1389203"/>
    <lineage>
        <taxon>Eukaryota</taxon>
        <taxon>Fungi</taxon>
        <taxon>Dikarya</taxon>
        <taxon>Basidiomycota</taxon>
        <taxon>Pucciniomycotina</taxon>
        <taxon>Pucciniomycetes</taxon>
        <taxon>Pucciniales</taxon>
        <taxon>Sphaerophragmiaceae</taxon>
        <taxon>Austropuccinia</taxon>
    </lineage>
</organism>
<dbReference type="Proteomes" id="UP000765509">
    <property type="component" value="Unassembled WGS sequence"/>
</dbReference>
<sequence>MPLTRLEASYNLSTSSQKGYRHDYGRSQSVKEGQGSVNGSQTDKFCHSEADNTVSPSNRADTATRSVSGHIQSQPESLKQCIAAQRVQYPCRSVEKLPEFLPDCKKILGPSQHLQATQRMASINGKEEHDAFNSRIEEKNPPPPKQVPKKAQVTRSRNSNVKKQPQEQNKGKAKAPARATTSQKFSRMPWNSDGQSNDGIAE</sequence>
<accession>A0A9Q3KGI8</accession>
<proteinExistence type="predicted"/>
<feature type="compositionally biased region" description="Polar residues" evidence="1">
    <location>
        <begin position="192"/>
        <end position="202"/>
    </location>
</feature>
<name>A0A9Q3KGI8_9BASI</name>